<gene>
    <name evidence="1" type="ORF">J2045_004438</name>
</gene>
<protein>
    <submittedName>
        <fullName evidence="1">Uncharacterized protein</fullName>
    </submittedName>
</protein>
<dbReference type="Proteomes" id="UP001238496">
    <property type="component" value="Unassembled WGS sequence"/>
</dbReference>
<dbReference type="RefSeq" id="WP_307377189.1">
    <property type="nucleotide sequence ID" value="NZ_JAUSUW010000019.1"/>
</dbReference>
<comment type="caution">
    <text evidence="1">The sequence shown here is derived from an EMBL/GenBank/DDBJ whole genome shotgun (WGS) entry which is preliminary data.</text>
</comment>
<organism evidence="1 2">
    <name type="scientific">Peteryoungia aggregata LMG 23059</name>
    <dbReference type="NCBI Taxonomy" id="1368425"/>
    <lineage>
        <taxon>Bacteria</taxon>
        <taxon>Pseudomonadati</taxon>
        <taxon>Pseudomonadota</taxon>
        <taxon>Alphaproteobacteria</taxon>
        <taxon>Hyphomicrobiales</taxon>
        <taxon>Rhizobiaceae</taxon>
        <taxon>Peteryoungia</taxon>
    </lineage>
</organism>
<reference evidence="1 2" key="1">
    <citation type="submission" date="2023-07" db="EMBL/GenBank/DDBJ databases">
        <title>Genomic Encyclopedia of Type Strains, Phase IV (KMG-IV): sequencing the most valuable type-strain genomes for metagenomic binning, comparative biology and taxonomic classification.</title>
        <authorList>
            <person name="Goeker M."/>
        </authorList>
    </citation>
    <scope>NUCLEOTIDE SEQUENCE [LARGE SCALE GENOMIC DNA]</scope>
    <source>
        <strain evidence="1 2">DSM 1111</strain>
    </source>
</reference>
<sequence>MLVKTPILRYIRSMSSKAKIGRVDERRNSDGRKAAVASSEGVVLKTAKPVAVRPDLDDFVEDLLVTDKIILDHLAK</sequence>
<proteinExistence type="predicted"/>
<evidence type="ECO:0000313" key="1">
    <source>
        <dbReference type="EMBL" id="MDQ0423386.1"/>
    </source>
</evidence>
<evidence type="ECO:0000313" key="2">
    <source>
        <dbReference type="Proteomes" id="UP001238496"/>
    </source>
</evidence>
<dbReference type="EMBL" id="JAUSUW010000019">
    <property type="protein sequence ID" value="MDQ0423386.1"/>
    <property type="molecule type" value="Genomic_DNA"/>
</dbReference>
<keyword evidence="2" id="KW-1185">Reference proteome</keyword>
<name>A0ABU0GDF7_9HYPH</name>
<accession>A0ABU0GDF7</accession>